<feature type="transmembrane region" description="Helical" evidence="2">
    <location>
        <begin position="87"/>
        <end position="106"/>
    </location>
</feature>
<feature type="transmembrane region" description="Helical" evidence="2">
    <location>
        <begin position="126"/>
        <end position="147"/>
    </location>
</feature>
<evidence type="ECO:0000313" key="4">
    <source>
        <dbReference type="Proteomes" id="UP000182409"/>
    </source>
</evidence>
<dbReference type="Proteomes" id="UP000182409">
    <property type="component" value="Unassembled WGS sequence"/>
</dbReference>
<keyword evidence="2" id="KW-0812">Transmembrane</keyword>
<keyword evidence="2" id="KW-0472">Membrane</keyword>
<keyword evidence="2" id="KW-1133">Transmembrane helix</keyword>
<dbReference type="OrthoDB" id="122357at2"/>
<dbReference type="RefSeq" id="WP_139285215.1">
    <property type="nucleotide sequence ID" value="NZ_FNSD01000001.1"/>
</dbReference>
<dbReference type="AlphaFoldDB" id="A0A1H4QT09"/>
<proteinExistence type="predicted"/>
<evidence type="ECO:0000313" key="3">
    <source>
        <dbReference type="EMBL" id="SEC22816.1"/>
    </source>
</evidence>
<gene>
    <name evidence="3" type="ORF">SAMN05443244_2960</name>
</gene>
<organism evidence="3 4">
    <name type="scientific">Terriglobus roseus</name>
    <dbReference type="NCBI Taxonomy" id="392734"/>
    <lineage>
        <taxon>Bacteria</taxon>
        <taxon>Pseudomonadati</taxon>
        <taxon>Acidobacteriota</taxon>
        <taxon>Terriglobia</taxon>
        <taxon>Terriglobales</taxon>
        <taxon>Acidobacteriaceae</taxon>
        <taxon>Terriglobus</taxon>
    </lineage>
</organism>
<sequence>MDRVRLGRVLGRGARMAAQTAVEAVQAAAAPEPVKTTQPRTVARPSQPVVLPPQASQRASTTSTRAVQAASAARAGMASPLKAASKALWHEVTGSFFALFAASFTIAVWHTRANAVSAAPNDRYRFYAFCVLALLFAYFSVSSFLLAKKRG</sequence>
<feature type="region of interest" description="Disordered" evidence="1">
    <location>
        <begin position="29"/>
        <end position="63"/>
    </location>
</feature>
<evidence type="ECO:0000256" key="2">
    <source>
        <dbReference type="SAM" id="Phobius"/>
    </source>
</evidence>
<name>A0A1H4QT09_9BACT</name>
<reference evidence="3 4" key="1">
    <citation type="submission" date="2016-10" db="EMBL/GenBank/DDBJ databases">
        <authorList>
            <person name="de Groot N.N."/>
        </authorList>
    </citation>
    <scope>NUCLEOTIDE SEQUENCE [LARGE SCALE GENOMIC DNA]</scope>
    <source>
        <strain evidence="3 4">AB35.6</strain>
    </source>
</reference>
<accession>A0A1H4QT09</accession>
<dbReference type="EMBL" id="FNSD01000001">
    <property type="protein sequence ID" value="SEC22816.1"/>
    <property type="molecule type" value="Genomic_DNA"/>
</dbReference>
<protein>
    <submittedName>
        <fullName evidence="3">Uncharacterized protein</fullName>
    </submittedName>
</protein>
<evidence type="ECO:0000256" key="1">
    <source>
        <dbReference type="SAM" id="MobiDB-lite"/>
    </source>
</evidence>